<feature type="region of interest" description="Disordered" evidence="1">
    <location>
        <begin position="162"/>
        <end position="191"/>
    </location>
</feature>
<dbReference type="EMBL" id="JARIHO010000015">
    <property type="protein sequence ID" value="KAJ7350047.1"/>
    <property type="molecule type" value="Genomic_DNA"/>
</dbReference>
<feature type="compositionally biased region" description="Basic and acidic residues" evidence="1">
    <location>
        <begin position="179"/>
        <end position="188"/>
    </location>
</feature>
<proteinExistence type="predicted"/>
<evidence type="ECO:0000256" key="1">
    <source>
        <dbReference type="SAM" id="MobiDB-lite"/>
    </source>
</evidence>
<protein>
    <submittedName>
        <fullName evidence="2">Uncharacterized protein</fullName>
    </submittedName>
</protein>
<accession>A0AAD7A6M8</accession>
<dbReference type="AlphaFoldDB" id="A0AAD7A6M8"/>
<comment type="caution">
    <text evidence="2">The sequence shown here is derived from an EMBL/GenBank/DDBJ whole genome shotgun (WGS) entry which is preliminary data.</text>
</comment>
<evidence type="ECO:0000313" key="2">
    <source>
        <dbReference type="EMBL" id="KAJ7350047.1"/>
    </source>
</evidence>
<evidence type="ECO:0000313" key="3">
    <source>
        <dbReference type="Proteomes" id="UP001218218"/>
    </source>
</evidence>
<sequence length="230" mass="25713">MAHESTLLRCCVTPRTSVMFTVLAIPYCEDHIEPSLDLPPDSTAWKYDASTPRPTTTQMKFDKTCGRRGGAAMRLLKAKLGARGSDPRRPGSATGRRRTRAHLRLIGDQRHAYLQSTTYNNSPLERANELRFIQKGRCSDKSGELFGYFLAPLSTRSTQVSTNSRCDTHVKSHAGAGEGSDRRAKGEGSSRIVSFNSSRQLQLLPDPQDRFAFFRSFLSEDDSLIRRAWA</sequence>
<keyword evidence="3" id="KW-1185">Reference proteome</keyword>
<name>A0AAD7A6M8_9AGAR</name>
<dbReference type="Proteomes" id="UP001218218">
    <property type="component" value="Unassembled WGS sequence"/>
</dbReference>
<gene>
    <name evidence="2" type="ORF">DFH08DRAFT_807370</name>
</gene>
<organism evidence="2 3">
    <name type="scientific">Mycena albidolilacea</name>
    <dbReference type="NCBI Taxonomy" id="1033008"/>
    <lineage>
        <taxon>Eukaryota</taxon>
        <taxon>Fungi</taxon>
        <taxon>Dikarya</taxon>
        <taxon>Basidiomycota</taxon>
        <taxon>Agaricomycotina</taxon>
        <taxon>Agaricomycetes</taxon>
        <taxon>Agaricomycetidae</taxon>
        <taxon>Agaricales</taxon>
        <taxon>Marasmiineae</taxon>
        <taxon>Mycenaceae</taxon>
        <taxon>Mycena</taxon>
    </lineage>
</organism>
<reference evidence="2" key="1">
    <citation type="submission" date="2023-03" db="EMBL/GenBank/DDBJ databases">
        <title>Massive genome expansion in bonnet fungi (Mycena s.s.) driven by repeated elements and novel gene families across ecological guilds.</title>
        <authorList>
            <consortium name="Lawrence Berkeley National Laboratory"/>
            <person name="Harder C.B."/>
            <person name="Miyauchi S."/>
            <person name="Viragh M."/>
            <person name="Kuo A."/>
            <person name="Thoen E."/>
            <person name="Andreopoulos B."/>
            <person name="Lu D."/>
            <person name="Skrede I."/>
            <person name="Drula E."/>
            <person name="Henrissat B."/>
            <person name="Morin E."/>
            <person name="Kohler A."/>
            <person name="Barry K."/>
            <person name="LaButti K."/>
            <person name="Morin E."/>
            <person name="Salamov A."/>
            <person name="Lipzen A."/>
            <person name="Mereny Z."/>
            <person name="Hegedus B."/>
            <person name="Baldrian P."/>
            <person name="Stursova M."/>
            <person name="Weitz H."/>
            <person name="Taylor A."/>
            <person name="Grigoriev I.V."/>
            <person name="Nagy L.G."/>
            <person name="Martin F."/>
            <person name="Kauserud H."/>
        </authorList>
    </citation>
    <scope>NUCLEOTIDE SEQUENCE</scope>
    <source>
        <strain evidence="2">CBHHK002</strain>
    </source>
</reference>